<dbReference type="Gene3D" id="3.30.429.10">
    <property type="entry name" value="Macrophage Migration Inhibitory Factor"/>
    <property type="match status" value="1"/>
</dbReference>
<evidence type="ECO:0000313" key="3">
    <source>
        <dbReference type="EMBL" id="GGJ92499.1"/>
    </source>
</evidence>
<feature type="domain" description="4-oxalocrotonate tautomerase-like" evidence="2">
    <location>
        <begin position="2"/>
        <end position="61"/>
    </location>
</feature>
<accession>A0A917PUH3</accession>
<dbReference type="SUPFAM" id="SSF55331">
    <property type="entry name" value="Tautomerase/MIF"/>
    <property type="match status" value="1"/>
</dbReference>
<reference evidence="3" key="2">
    <citation type="submission" date="2020-09" db="EMBL/GenBank/DDBJ databases">
        <authorList>
            <person name="Sun Q."/>
            <person name="Zhou Y."/>
        </authorList>
    </citation>
    <scope>NUCLEOTIDE SEQUENCE</scope>
    <source>
        <strain evidence="3">CGMCC 1.8984</strain>
    </source>
</reference>
<evidence type="ECO:0000259" key="2">
    <source>
        <dbReference type="Pfam" id="PF01361"/>
    </source>
</evidence>
<protein>
    <recommendedName>
        <fullName evidence="2">4-oxalocrotonate tautomerase-like domain-containing protein</fullName>
    </recommendedName>
</protein>
<proteinExistence type="predicted"/>
<organism evidence="3 4">
    <name type="scientific">Agromyces bauzanensis</name>
    <dbReference type="NCBI Taxonomy" id="1308924"/>
    <lineage>
        <taxon>Bacteria</taxon>
        <taxon>Bacillati</taxon>
        <taxon>Actinomycetota</taxon>
        <taxon>Actinomycetes</taxon>
        <taxon>Micrococcales</taxon>
        <taxon>Microbacteriaceae</taxon>
        <taxon>Agromyces</taxon>
    </lineage>
</organism>
<gene>
    <name evidence="3" type="ORF">GCM10011372_33750</name>
</gene>
<dbReference type="GO" id="GO:0016853">
    <property type="term" value="F:isomerase activity"/>
    <property type="evidence" value="ECO:0007669"/>
    <property type="project" value="UniProtKB-KW"/>
</dbReference>
<dbReference type="Proteomes" id="UP000636956">
    <property type="component" value="Unassembled WGS sequence"/>
</dbReference>
<keyword evidence="1" id="KW-0413">Isomerase</keyword>
<evidence type="ECO:0000256" key="1">
    <source>
        <dbReference type="ARBA" id="ARBA00023235"/>
    </source>
</evidence>
<dbReference type="Pfam" id="PF01361">
    <property type="entry name" value="Tautomerase"/>
    <property type="match status" value="1"/>
</dbReference>
<keyword evidence="4" id="KW-1185">Reference proteome</keyword>
<comment type="caution">
    <text evidence="3">The sequence shown here is derived from an EMBL/GenBank/DDBJ whole genome shotgun (WGS) entry which is preliminary data.</text>
</comment>
<sequence>MPYATIHVPADSLDAERKAELIARVTDAIVEAERTERVRPYVYVVIDETNRDGYGLGGTPIDITLERAARG</sequence>
<dbReference type="InterPro" id="IPR014347">
    <property type="entry name" value="Tautomerase/MIF_sf"/>
</dbReference>
<reference evidence="3" key="1">
    <citation type="journal article" date="2014" name="Int. J. Syst. Evol. Microbiol.">
        <title>Complete genome sequence of Corynebacterium casei LMG S-19264T (=DSM 44701T), isolated from a smear-ripened cheese.</title>
        <authorList>
            <consortium name="US DOE Joint Genome Institute (JGI-PGF)"/>
            <person name="Walter F."/>
            <person name="Albersmeier A."/>
            <person name="Kalinowski J."/>
            <person name="Ruckert C."/>
        </authorList>
    </citation>
    <scope>NUCLEOTIDE SEQUENCE</scope>
    <source>
        <strain evidence="3">CGMCC 1.8984</strain>
    </source>
</reference>
<dbReference type="InterPro" id="IPR004370">
    <property type="entry name" value="4-OT-like_dom"/>
</dbReference>
<evidence type="ECO:0000313" key="4">
    <source>
        <dbReference type="Proteomes" id="UP000636956"/>
    </source>
</evidence>
<dbReference type="RefSeq" id="WP_188744571.1">
    <property type="nucleotide sequence ID" value="NZ_BAABFW010000064.1"/>
</dbReference>
<dbReference type="EMBL" id="BMMD01000028">
    <property type="protein sequence ID" value="GGJ92499.1"/>
    <property type="molecule type" value="Genomic_DNA"/>
</dbReference>
<name>A0A917PUH3_9MICO</name>
<dbReference type="AlphaFoldDB" id="A0A917PUH3"/>